<dbReference type="SFLD" id="SFLDS00019">
    <property type="entry name" value="Glutathione_Transferase_(cytos"/>
    <property type="match status" value="1"/>
</dbReference>
<dbReference type="InterPro" id="IPR040079">
    <property type="entry name" value="Glutathione_S-Trfase"/>
</dbReference>
<evidence type="ECO:0000256" key="1">
    <source>
        <dbReference type="ARBA" id="ARBA00009899"/>
    </source>
</evidence>
<dbReference type="Gene3D" id="3.40.30.10">
    <property type="entry name" value="Glutaredoxin"/>
    <property type="match status" value="1"/>
</dbReference>
<evidence type="ECO:0000256" key="6">
    <source>
        <dbReference type="ARBA" id="ARBA00047960"/>
    </source>
</evidence>
<dbReference type="InterPro" id="IPR036282">
    <property type="entry name" value="Glutathione-S-Trfase_C_sf"/>
</dbReference>
<dbReference type="Gene3D" id="1.20.1050.10">
    <property type="match status" value="1"/>
</dbReference>
<dbReference type="InterPro" id="IPR004046">
    <property type="entry name" value="GST_C"/>
</dbReference>
<evidence type="ECO:0000259" key="8">
    <source>
        <dbReference type="PROSITE" id="PS50405"/>
    </source>
</evidence>
<dbReference type="PANTHER" id="PTHR43969">
    <property type="entry name" value="GLUTATHIONE S TRANSFERASE D10, ISOFORM A-RELATED"/>
    <property type="match status" value="1"/>
</dbReference>
<dbReference type="CDD" id="cd03045">
    <property type="entry name" value="GST_N_Delta_Epsilon"/>
    <property type="match status" value="1"/>
</dbReference>
<dbReference type="FunFam" id="1.20.1050.10:FF:000007">
    <property type="entry name" value="Glutathione S-transferase 1-1"/>
    <property type="match status" value="1"/>
</dbReference>
<comment type="catalytic activity">
    <reaction evidence="6">
        <text>RX + glutathione = an S-substituted glutathione + a halide anion + H(+)</text>
        <dbReference type="Rhea" id="RHEA:16437"/>
        <dbReference type="ChEBI" id="CHEBI:15378"/>
        <dbReference type="ChEBI" id="CHEBI:16042"/>
        <dbReference type="ChEBI" id="CHEBI:17792"/>
        <dbReference type="ChEBI" id="CHEBI:57925"/>
        <dbReference type="ChEBI" id="CHEBI:90779"/>
        <dbReference type="EC" id="2.5.1.18"/>
    </reaction>
</comment>
<dbReference type="PROSITE" id="PS50405">
    <property type="entry name" value="GST_CTER"/>
    <property type="match status" value="1"/>
</dbReference>
<dbReference type="PROSITE" id="PS50404">
    <property type="entry name" value="GST_NTER"/>
    <property type="match status" value="1"/>
</dbReference>
<name>A0A182TDU5_9DIPT</name>
<organism evidence="9 10">
    <name type="scientific">Anopheles melas</name>
    <dbReference type="NCBI Taxonomy" id="34690"/>
    <lineage>
        <taxon>Eukaryota</taxon>
        <taxon>Metazoa</taxon>
        <taxon>Ecdysozoa</taxon>
        <taxon>Arthropoda</taxon>
        <taxon>Hexapoda</taxon>
        <taxon>Insecta</taxon>
        <taxon>Pterygota</taxon>
        <taxon>Neoptera</taxon>
        <taxon>Endopterygota</taxon>
        <taxon>Diptera</taxon>
        <taxon>Nematocera</taxon>
        <taxon>Culicoidea</taxon>
        <taxon>Culicidae</taxon>
        <taxon>Anophelinae</taxon>
        <taxon>Anopheles</taxon>
    </lineage>
</organism>
<dbReference type="SUPFAM" id="SSF52833">
    <property type="entry name" value="Thioredoxin-like"/>
    <property type="match status" value="1"/>
</dbReference>
<dbReference type="SFLD" id="SFLDG00358">
    <property type="entry name" value="Main_(cytGST)"/>
    <property type="match status" value="1"/>
</dbReference>
<dbReference type="Proteomes" id="UP000075902">
    <property type="component" value="Unassembled WGS sequence"/>
</dbReference>
<reference evidence="10" key="1">
    <citation type="submission" date="2014-01" db="EMBL/GenBank/DDBJ databases">
        <title>The Genome Sequence of Anopheles melas CM1001059_A (V2).</title>
        <authorList>
            <consortium name="The Broad Institute Genomics Platform"/>
            <person name="Neafsey D.E."/>
            <person name="Besansky N."/>
            <person name="Howell P."/>
            <person name="Walton C."/>
            <person name="Young S.K."/>
            <person name="Zeng Q."/>
            <person name="Gargeya S."/>
            <person name="Fitzgerald M."/>
            <person name="Haas B."/>
            <person name="Abouelleil A."/>
            <person name="Allen A.W."/>
            <person name="Alvarado L."/>
            <person name="Arachchi H.M."/>
            <person name="Berlin A.M."/>
            <person name="Chapman S.B."/>
            <person name="Gainer-Dewar J."/>
            <person name="Goldberg J."/>
            <person name="Griggs A."/>
            <person name="Gujja S."/>
            <person name="Hansen M."/>
            <person name="Howarth C."/>
            <person name="Imamovic A."/>
            <person name="Ireland A."/>
            <person name="Larimer J."/>
            <person name="McCowan C."/>
            <person name="Murphy C."/>
            <person name="Pearson M."/>
            <person name="Poon T.W."/>
            <person name="Priest M."/>
            <person name="Roberts A."/>
            <person name="Saif S."/>
            <person name="Shea T."/>
            <person name="Sisk P."/>
            <person name="Sykes S."/>
            <person name="Wortman J."/>
            <person name="Nusbaum C."/>
            <person name="Birren B."/>
        </authorList>
    </citation>
    <scope>NUCLEOTIDE SEQUENCE [LARGE SCALE GENOMIC DNA]</scope>
    <source>
        <strain evidence="10">CM1001059</strain>
    </source>
</reference>
<dbReference type="VEuPathDB" id="VectorBase:AMEC000534"/>
<proteinExistence type="inferred from homology"/>
<dbReference type="Pfam" id="PF13417">
    <property type="entry name" value="GST_N_3"/>
    <property type="match status" value="1"/>
</dbReference>
<accession>A0A182TDU5</accession>
<dbReference type="SFLD" id="SFLDG01153">
    <property type="entry name" value="Main.4:_Theta-like"/>
    <property type="match status" value="1"/>
</dbReference>
<evidence type="ECO:0000256" key="2">
    <source>
        <dbReference type="ARBA" id="ARBA00011738"/>
    </source>
</evidence>
<dbReference type="CDD" id="cd03177">
    <property type="entry name" value="GST_C_Delta_Epsilon"/>
    <property type="match status" value="1"/>
</dbReference>
<evidence type="ECO:0000313" key="10">
    <source>
        <dbReference type="Proteomes" id="UP000075902"/>
    </source>
</evidence>
<evidence type="ECO:0000313" key="9">
    <source>
        <dbReference type="EnsemblMetazoa" id="AMEC000534-PA"/>
    </source>
</evidence>
<reference evidence="9" key="2">
    <citation type="submission" date="2020-05" db="UniProtKB">
        <authorList>
            <consortium name="EnsemblMetazoa"/>
        </authorList>
    </citation>
    <scope>IDENTIFICATION</scope>
    <source>
        <strain evidence="9">CM1001059</strain>
    </source>
</reference>
<comment type="subunit">
    <text evidence="2">Homodimer.</text>
</comment>
<dbReference type="GO" id="GO:0004364">
    <property type="term" value="F:glutathione transferase activity"/>
    <property type="evidence" value="ECO:0007669"/>
    <property type="project" value="UniProtKB-EC"/>
</dbReference>
<keyword evidence="10" id="KW-1185">Reference proteome</keyword>
<dbReference type="FunFam" id="3.40.30.10:FF:000034">
    <property type="entry name" value="glutathione S-transferase 1"/>
    <property type="match status" value="1"/>
</dbReference>
<dbReference type="AlphaFoldDB" id="A0A182TDU5"/>
<evidence type="ECO:0000256" key="5">
    <source>
        <dbReference type="ARBA" id="ARBA00041523"/>
    </source>
</evidence>
<dbReference type="EnsemblMetazoa" id="AMEC000534-RA">
    <property type="protein sequence ID" value="AMEC000534-PA"/>
    <property type="gene ID" value="AMEC000534"/>
</dbReference>
<dbReference type="InterPro" id="IPR036249">
    <property type="entry name" value="Thioredoxin-like_sf"/>
</dbReference>
<comment type="similarity">
    <text evidence="1">Belongs to the GST superfamily. Theta family.</text>
</comment>
<dbReference type="EC" id="2.5.1.18" evidence="3"/>
<dbReference type="InterPro" id="IPR004045">
    <property type="entry name" value="Glutathione_S-Trfase_N"/>
</dbReference>
<feature type="domain" description="GST N-terminal" evidence="7">
    <location>
        <begin position="2"/>
        <end position="83"/>
    </location>
</feature>
<sequence length="225" mass="25325">MPNIKLYTAKLSPPGRSVELTAKALGLELDIVPINLLAQEHLTEAFRKLNPQHTIPVIDDNGTIVWDSHAINVYLVSKYGKPEGDSLYPSDVVHRSKVNAALHFDSGVLFARFRFYLEPILYYGAIETPQEKIDNLYRAYELLNETLVDEYIVGNEITLADLSCIASISSMHAIFPIDAGKYPKLSGWVERLAKLPYYEATNRAGAEELAQLYRAKLEENRTKAK</sequence>
<keyword evidence="4" id="KW-0808">Transferase</keyword>
<evidence type="ECO:0000259" key="7">
    <source>
        <dbReference type="PROSITE" id="PS50404"/>
    </source>
</evidence>
<dbReference type="GO" id="GO:0006749">
    <property type="term" value="P:glutathione metabolic process"/>
    <property type="evidence" value="ECO:0007669"/>
    <property type="project" value="TreeGrafter"/>
</dbReference>
<evidence type="ECO:0000256" key="3">
    <source>
        <dbReference type="ARBA" id="ARBA00012452"/>
    </source>
</evidence>
<dbReference type="Pfam" id="PF00043">
    <property type="entry name" value="GST_C"/>
    <property type="match status" value="1"/>
</dbReference>
<dbReference type="PANTHER" id="PTHR43969:SF3">
    <property type="entry name" value="GLUTATHIONE S TRANSFERASE E11, ISOFORM A-RELATED"/>
    <property type="match status" value="1"/>
</dbReference>
<feature type="domain" description="GST C-terminal" evidence="8">
    <location>
        <begin position="91"/>
        <end position="224"/>
    </location>
</feature>
<evidence type="ECO:0000256" key="4">
    <source>
        <dbReference type="ARBA" id="ARBA00022679"/>
    </source>
</evidence>
<dbReference type="InterPro" id="IPR010987">
    <property type="entry name" value="Glutathione-S-Trfase_C-like"/>
</dbReference>
<dbReference type="SUPFAM" id="SSF47616">
    <property type="entry name" value="GST C-terminal domain-like"/>
    <property type="match status" value="1"/>
</dbReference>
<dbReference type="STRING" id="34690.A0A182TDU5"/>
<protein>
    <recommendedName>
        <fullName evidence="3">glutathione transferase</fullName>
        <ecNumber evidence="3">2.5.1.18</ecNumber>
    </recommendedName>
    <alternativeName>
        <fullName evidence="5">GST class-theta</fullName>
    </alternativeName>
</protein>